<dbReference type="EMBL" id="JAPUUL010003575">
    <property type="protein sequence ID" value="KAJ8122383.1"/>
    <property type="molecule type" value="Genomic_DNA"/>
</dbReference>
<accession>A0ACC2J5D3</accession>
<comment type="caution">
    <text evidence="1">The sequence shown here is derived from an EMBL/GenBank/DDBJ whole genome shotgun (WGS) entry which is preliminary data.</text>
</comment>
<sequence length="610" mass="67540">MLHKIWAPTDDSIAFSLLLLRISHWLATAIVYMETVKMEGGSHATYTCSYFQPISPAVALGAGSSETTRRDQNSHSLPTAHLLHNISPLRNYGNLIETPVPVCNVGRLEIASLPSLPPPATPGVDTSPMSPSTLKCSPDKVYFSPSASSSSSSTSSSNLPVTPTPLPRYRLLGQNNTDHYTWFHSTFYRRASQETESHHSDSSYYISEQSNASSNLGVLCTMDAMDSMDDTDGAYNNEPTYTPAYAPQKGKVPSADNSQNTTLGSSRIDVFTSDLTNIDPALLEEHANLTTDHVTTRSIEAPGDRDAVDIEAMDSNHYPYPVETDNFSTQSYEVARGGYARPVSFVRGRGMPRGRGGTFRLAKRARYQRDDGDDDYEEVEEAPKRAKKRQKATKEPESQPVEIHRRFTSLRDRLIKGVNTPQDIGMRAYKKKKEAEAAAKAAANAAPANGRNPREFLVPIAEEQDQHRNLSFAQFNGSLNSTNNNHWSPIHPNLRIAYKSTPIHQLHFPEGLVLALKQNRIKWARKAAHSEGLVFVVVRIVDSDIADMHVFPSLQDATVDALHLMVNDHPEAFALPCETDGDGNEIKPPRMERATSVIREITERPTFAQL</sequence>
<gene>
    <name evidence="1" type="ORF">O1611_g9855</name>
</gene>
<evidence type="ECO:0000313" key="1">
    <source>
        <dbReference type="EMBL" id="KAJ8122383.1"/>
    </source>
</evidence>
<evidence type="ECO:0000313" key="2">
    <source>
        <dbReference type="Proteomes" id="UP001153332"/>
    </source>
</evidence>
<reference evidence="1" key="1">
    <citation type="submission" date="2022-12" db="EMBL/GenBank/DDBJ databases">
        <title>Genome Sequence of Lasiodiplodia mahajangana.</title>
        <authorList>
            <person name="Buettner E."/>
        </authorList>
    </citation>
    <scope>NUCLEOTIDE SEQUENCE</scope>
    <source>
        <strain evidence="1">VT137</strain>
    </source>
</reference>
<organism evidence="1 2">
    <name type="scientific">Lasiodiplodia mahajangana</name>
    <dbReference type="NCBI Taxonomy" id="1108764"/>
    <lineage>
        <taxon>Eukaryota</taxon>
        <taxon>Fungi</taxon>
        <taxon>Dikarya</taxon>
        <taxon>Ascomycota</taxon>
        <taxon>Pezizomycotina</taxon>
        <taxon>Dothideomycetes</taxon>
        <taxon>Dothideomycetes incertae sedis</taxon>
        <taxon>Botryosphaeriales</taxon>
        <taxon>Botryosphaeriaceae</taxon>
        <taxon>Lasiodiplodia</taxon>
    </lineage>
</organism>
<name>A0ACC2J5D3_9PEZI</name>
<protein>
    <submittedName>
        <fullName evidence="1">Uncharacterized protein</fullName>
    </submittedName>
</protein>
<dbReference type="Proteomes" id="UP001153332">
    <property type="component" value="Unassembled WGS sequence"/>
</dbReference>
<proteinExistence type="predicted"/>
<keyword evidence="2" id="KW-1185">Reference proteome</keyword>